<reference evidence="3 4" key="1">
    <citation type="submission" date="2023-03" db="EMBL/GenBank/DDBJ databases">
        <title>Bacillus Genome Sequencing.</title>
        <authorList>
            <person name="Dunlap C."/>
        </authorList>
    </citation>
    <scope>NUCLEOTIDE SEQUENCE [LARGE SCALE GENOMIC DNA]</scope>
    <source>
        <strain evidence="3 4">B-23453</strain>
    </source>
</reference>
<keyword evidence="1" id="KW-0812">Transmembrane</keyword>
<evidence type="ECO:0000259" key="2">
    <source>
        <dbReference type="Pfam" id="PF04892"/>
    </source>
</evidence>
<evidence type="ECO:0000313" key="4">
    <source>
        <dbReference type="Proteomes" id="UP001341444"/>
    </source>
</evidence>
<evidence type="ECO:0000256" key="1">
    <source>
        <dbReference type="SAM" id="Phobius"/>
    </source>
</evidence>
<accession>A0ABU6MAT0</accession>
<feature type="transmembrane region" description="Helical" evidence="1">
    <location>
        <begin position="73"/>
        <end position="94"/>
    </location>
</feature>
<dbReference type="Pfam" id="PF04892">
    <property type="entry name" value="VanZ"/>
    <property type="match status" value="1"/>
</dbReference>
<feature type="transmembrane region" description="Helical" evidence="1">
    <location>
        <begin position="125"/>
        <end position="142"/>
    </location>
</feature>
<feature type="domain" description="VanZ-like" evidence="2">
    <location>
        <begin position="33"/>
        <end position="143"/>
    </location>
</feature>
<dbReference type="RefSeq" id="WP_232317591.1">
    <property type="nucleotide sequence ID" value="NZ_JARMAB010000003.1"/>
</dbReference>
<dbReference type="InterPro" id="IPR006976">
    <property type="entry name" value="VanZ-like"/>
</dbReference>
<keyword evidence="4" id="KW-1185">Reference proteome</keyword>
<sequence length="153" mass="18252">MPQMILKKHRNRKMLGLKWAMILLWGLVLCINTFTENLESLMSFQSVGFHWNWEPDYLSFFNMNDLTTIDPDFILVKTGHFMGFAIMDLLIYNLTRSHKRSILFSMIFAFMTEFFQLFFGRDGRLYDMCIDSIGIWCVYFLLKWGQTIKQAKD</sequence>
<comment type="caution">
    <text evidence="3">The sequence shown here is derived from an EMBL/GenBank/DDBJ whole genome shotgun (WGS) entry which is preliminary data.</text>
</comment>
<organism evidence="3 4">
    <name type="scientific">Heyndrickxia acidicola</name>
    <dbReference type="NCBI Taxonomy" id="209389"/>
    <lineage>
        <taxon>Bacteria</taxon>
        <taxon>Bacillati</taxon>
        <taxon>Bacillota</taxon>
        <taxon>Bacilli</taxon>
        <taxon>Bacillales</taxon>
        <taxon>Bacillaceae</taxon>
        <taxon>Heyndrickxia</taxon>
    </lineage>
</organism>
<keyword evidence="1" id="KW-0472">Membrane</keyword>
<feature type="transmembrane region" description="Helical" evidence="1">
    <location>
        <begin position="101"/>
        <end position="119"/>
    </location>
</feature>
<keyword evidence="1" id="KW-1133">Transmembrane helix</keyword>
<dbReference type="EMBL" id="JARMAB010000003">
    <property type="protein sequence ID" value="MED1201776.1"/>
    <property type="molecule type" value="Genomic_DNA"/>
</dbReference>
<evidence type="ECO:0000313" key="3">
    <source>
        <dbReference type="EMBL" id="MED1201776.1"/>
    </source>
</evidence>
<proteinExistence type="predicted"/>
<protein>
    <submittedName>
        <fullName evidence="3">VanZ family protein</fullName>
    </submittedName>
</protein>
<dbReference type="Proteomes" id="UP001341444">
    <property type="component" value="Unassembled WGS sequence"/>
</dbReference>
<dbReference type="NCBIfam" id="NF037970">
    <property type="entry name" value="vanZ_1"/>
    <property type="match status" value="1"/>
</dbReference>
<name>A0ABU6MAT0_9BACI</name>
<gene>
    <name evidence="3" type="ORF">P4T90_01590</name>
</gene>